<dbReference type="SUPFAM" id="SSF53098">
    <property type="entry name" value="Ribonuclease H-like"/>
    <property type="match status" value="1"/>
</dbReference>
<evidence type="ECO:0000256" key="5">
    <source>
        <dbReference type="ARBA" id="ARBA00022695"/>
    </source>
</evidence>
<evidence type="ECO:0000256" key="2">
    <source>
        <dbReference type="ARBA" id="ARBA00012417"/>
    </source>
</evidence>
<dbReference type="PANTHER" id="PTHR33568:SF3">
    <property type="entry name" value="DNA-DIRECTED DNA POLYMERASE"/>
    <property type="match status" value="1"/>
</dbReference>
<evidence type="ECO:0000256" key="8">
    <source>
        <dbReference type="ARBA" id="ARBA00023125"/>
    </source>
</evidence>
<keyword evidence="5" id="KW-0548">Nucleotidyltransferase</keyword>
<dbReference type="Gene3D" id="3.30.420.10">
    <property type="entry name" value="Ribonuclease H-like superfamily/Ribonuclease H"/>
    <property type="match status" value="1"/>
</dbReference>
<reference evidence="11" key="1">
    <citation type="journal article" date="2020" name="Int. J. Biol. Macromol.">
        <title>The 206 kbp mitochondrial genome of Phanerochaete carnosa reveals dynamics of introns, accumulation of repeat sequences and plasmid-derived genes.</title>
        <authorList>
            <person name="Wang X."/>
            <person name="Song A."/>
            <person name="Wang F."/>
            <person name="Chen M."/>
            <person name="Li X."/>
            <person name="Li Q."/>
            <person name="Liu N."/>
        </authorList>
    </citation>
    <scope>NUCLEOTIDE SEQUENCE</scope>
</reference>
<keyword evidence="6" id="KW-0235">DNA replication</keyword>
<dbReference type="GO" id="GO:0006260">
    <property type="term" value="P:DNA replication"/>
    <property type="evidence" value="ECO:0007669"/>
    <property type="project" value="UniProtKB-KW"/>
</dbReference>
<dbReference type="SUPFAM" id="SSF56672">
    <property type="entry name" value="DNA/RNA polymerases"/>
    <property type="match status" value="1"/>
</dbReference>
<evidence type="ECO:0000256" key="1">
    <source>
        <dbReference type="ARBA" id="ARBA00005755"/>
    </source>
</evidence>
<dbReference type="PANTHER" id="PTHR33568">
    <property type="entry name" value="DNA POLYMERASE"/>
    <property type="match status" value="1"/>
</dbReference>
<dbReference type="Pfam" id="PF03175">
    <property type="entry name" value="DNA_pol_B_2"/>
    <property type="match status" value="1"/>
</dbReference>
<dbReference type="EC" id="2.7.7.7" evidence="2"/>
<dbReference type="InterPro" id="IPR036397">
    <property type="entry name" value="RNaseH_sf"/>
</dbReference>
<feature type="domain" description="DNA-directed DNA polymerase family B mitochondria/virus" evidence="10">
    <location>
        <begin position="43"/>
        <end position="258"/>
    </location>
</feature>
<dbReference type="InterPro" id="IPR004868">
    <property type="entry name" value="DNA-dir_DNA_pol_B_mt/vir"/>
</dbReference>
<dbReference type="GeneID" id="67278526"/>
<organism evidence="11">
    <name type="scientific">Phanerochaete carnosa</name>
    <dbReference type="NCBI Taxonomy" id="231932"/>
    <lineage>
        <taxon>Eukaryota</taxon>
        <taxon>Fungi</taxon>
        <taxon>Dikarya</taxon>
        <taxon>Basidiomycota</taxon>
        <taxon>Agaricomycotina</taxon>
        <taxon>Agaricomycetes</taxon>
        <taxon>Polyporales</taxon>
        <taxon>Phanerochaetaceae</taxon>
        <taxon>Phanerochaete</taxon>
    </lineage>
</organism>
<dbReference type="GO" id="GO:0003887">
    <property type="term" value="F:DNA-directed DNA polymerase activity"/>
    <property type="evidence" value="ECO:0007669"/>
    <property type="project" value="UniProtKB-KW"/>
</dbReference>
<evidence type="ECO:0000256" key="3">
    <source>
        <dbReference type="ARBA" id="ARBA00014385"/>
    </source>
</evidence>
<evidence type="ECO:0000256" key="7">
    <source>
        <dbReference type="ARBA" id="ARBA00022932"/>
    </source>
</evidence>
<keyword evidence="7" id="KW-0239">DNA-directed DNA polymerase</keyword>
<geneLocation type="mitochondrion" evidence="11"/>
<keyword evidence="11" id="KW-0496">Mitochondrion</keyword>
<proteinExistence type="inferred from homology"/>
<evidence type="ECO:0000313" key="11">
    <source>
        <dbReference type="EMBL" id="QRZ60391.1"/>
    </source>
</evidence>
<evidence type="ECO:0000256" key="9">
    <source>
        <dbReference type="ARBA" id="ARBA00049244"/>
    </source>
</evidence>
<dbReference type="GO" id="GO:0003677">
    <property type="term" value="F:DNA binding"/>
    <property type="evidence" value="ECO:0007669"/>
    <property type="project" value="UniProtKB-KW"/>
</dbReference>
<comment type="catalytic activity">
    <reaction evidence="9">
        <text>DNA(n) + a 2'-deoxyribonucleoside 5'-triphosphate = DNA(n+1) + diphosphate</text>
        <dbReference type="Rhea" id="RHEA:22508"/>
        <dbReference type="Rhea" id="RHEA-COMP:17339"/>
        <dbReference type="Rhea" id="RHEA-COMP:17340"/>
        <dbReference type="ChEBI" id="CHEBI:33019"/>
        <dbReference type="ChEBI" id="CHEBI:61560"/>
        <dbReference type="ChEBI" id="CHEBI:173112"/>
        <dbReference type="EC" id="2.7.7.7"/>
    </reaction>
</comment>
<dbReference type="AlphaFoldDB" id="A0A895KWX5"/>
<gene>
    <name evidence="11" type="primary">orf272</name>
</gene>
<protein>
    <recommendedName>
        <fullName evidence="3">Probable DNA polymerase</fullName>
        <ecNumber evidence="2">2.7.7.7</ecNumber>
    </recommendedName>
</protein>
<evidence type="ECO:0000259" key="10">
    <source>
        <dbReference type="Pfam" id="PF03175"/>
    </source>
</evidence>
<dbReference type="GO" id="GO:0000166">
    <property type="term" value="F:nucleotide binding"/>
    <property type="evidence" value="ECO:0007669"/>
    <property type="project" value="InterPro"/>
</dbReference>
<evidence type="ECO:0000256" key="4">
    <source>
        <dbReference type="ARBA" id="ARBA00022679"/>
    </source>
</evidence>
<dbReference type="InterPro" id="IPR012337">
    <property type="entry name" value="RNaseH-like_sf"/>
</dbReference>
<keyword evidence="4" id="KW-0808">Transferase</keyword>
<dbReference type="RefSeq" id="YP_010170409.1">
    <property type="nucleotide sequence ID" value="NC_057606.1"/>
</dbReference>
<dbReference type="EMBL" id="MT090080">
    <property type="protein sequence ID" value="QRZ60391.1"/>
    <property type="molecule type" value="Genomic_DNA"/>
</dbReference>
<name>A0A895KWX5_9APHY</name>
<accession>A0A895KWX5</accession>
<dbReference type="InterPro" id="IPR043502">
    <property type="entry name" value="DNA/RNA_pol_sf"/>
</dbReference>
<keyword evidence="8" id="KW-0238">DNA-binding</keyword>
<comment type="similarity">
    <text evidence="1">Belongs to the DNA polymerase type-B family.</text>
</comment>
<evidence type="ECO:0000256" key="6">
    <source>
        <dbReference type="ARBA" id="ARBA00022705"/>
    </source>
</evidence>
<sequence length="272" mass="31671">MVPYCICFYDGENTFSFYLTDFKDSESMLTHALKTILTDDSYSDFIVYAHNFSKFDGIFVMRRSRVLLAKELNFKVSIIKKESDFINISLSSQSTGFKIIFRDSLLLLPSSLRKLAKSFGVIEKSIFPYDFVNDPNVDMNYSGSVPDFKYFSNITFEQYTEYSKYRYWSLRKETIRYCLLDCVVLYKVLVRFSNSIFKDLKVNLKFAPTTSSLALRTFRTSFLIASGVKFIPIIHGETYDFIKQSFTGGKVDVFKPYGKMYTIMMLTLYIPL</sequence>